<dbReference type="AlphaFoldDB" id="A0A6A6W321"/>
<dbReference type="OrthoDB" id="5307331at2759"/>
<reference evidence="2" key="1">
    <citation type="journal article" date="2020" name="Stud. Mycol.">
        <title>101 Dothideomycetes genomes: a test case for predicting lifestyles and emergence of pathogens.</title>
        <authorList>
            <person name="Haridas S."/>
            <person name="Albert R."/>
            <person name="Binder M."/>
            <person name="Bloem J."/>
            <person name="Labutti K."/>
            <person name="Salamov A."/>
            <person name="Andreopoulos B."/>
            <person name="Baker S."/>
            <person name="Barry K."/>
            <person name="Bills G."/>
            <person name="Bluhm B."/>
            <person name="Cannon C."/>
            <person name="Castanera R."/>
            <person name="Culley D."/>
            <person name="Daum C."/>
            <person name="Ezra D."/>
            <person name="Gonzalez J."/>
            <person name="Henrissat B."/>
            <person name="Kuo A."/>
            <person name="Liang C."/>
            <person name="Lipzen A."/>
            <person name="Lutzoni F."/>
            <person name="Magnuson J."/>
            <person name="Mondo S."/>
            <person name="Nolan M."/>
            <person name="Ohm R."/>
            <person name="Pangilinan J."/>
            <person name="Park H.-J."/>
            <person name="Ramirez L."/>
            <person name="Alfaro M."/>
            <person name="Sun H."/>
            <person name="Tritt A."/>
            <person name="Yoshinaga Y."/>
            <person name="Zwiers L.-H."/>
            <person name="Turgeon B."/>
            <person name="Goodwin S."/>
            <person name="Spatafora J."/>
            <person name="Crous P."/>
            <person name="Grigoriev I."/>
        </authorList>
    </citation>
    <scope>NUCLEOTIDE SEQUENCE</scope>
    <source>
        <strain evidence="2">CBS 121739</strain>
    </source>
</reference>
<accession>A0A6A6W321</accession>
<evidence type="ECO:0000256" key="1">
    <source>
        <dbReference type="SAM" id="MobiDB-lite"/>
    </source>
</evidence>
<feature type="region of interest" description="Disordered" evidence="1">
    <location>
        <begin position="36"/>
        <end position="59"/>
    </location>
</feature>
<protein>
    <submittedName>
        <fullName evidence="2">Uncharacterized protein</fullName>
    </submittedName>
</protein>
<organism evidence="2 3">
    <name type="scientific">Pseudovirgaria hyperparasitica</name>
    <dbReference type="NCBI Taxonomy" id="470096"/>
    <lineage>
        <taxon>Eukaryota</taxon>
        <taxon>Fungi</taxon>
        <taxon>Dikarya</taxon>
        <taxon>Ascomycota</taxon>
        <taxon>Pezizomycotina</taxon>
        <taxon>Dothideomycetes</taxon>
        <taxon>Dothideomycetes incertae sedis</taxon>
        <taxon>Acrospermales</taxon>
        <taxon>Acrospermaceae</taxon>
        <taxon>Pseudovirgaria</taxon>
    </lineage>
</organism>
<feature type="region of interest" description="Disordered" evidence="1">
    <location>
        <begin position="238"/>
        <end position="287"/>
    </location>
</feature>
<feature type="region of interest" description="Disordered" evidence="1">
    <location>
        <begin position="187"/>
        <end position="206"/>
    </location>
</feature>
<feature type="region of interest" description="Disordered" evidence="1">
    <location>
        <begin position="1"/>
        <end position="22"/>
    </location>
</feature>
<feature type="compositionally biased region" description="Polar residues" evidence="1">
    <location>
        <begin position="48"/>
        <end position="59"/>
    </location>
</feature>
<feature type="compositionally biased region" description="Acidic residues" evidence="1">
    <location>
        <begin position="248"/>
        <end position="259"/>
    </location>
</feature>
<feature type="compositionally biased region" description="Acidic residues" evidence="1">
    <location>
        <begin position="704"/>
        <end position="715"/>
    </location>
</feature>
<evidence type="ECO:0000313" key="3">
    <source>
        <dbReference type="Proteomes" id="UP000799437"/>
    </source>
</evidence>
<feature type="compositionally biased region" description="Acidic residues" evidence="1">
    <location>
        <begin position="623"/>
        <end position="643"/>
    </location>
</feature>
<dbReference type="RefSeq" id="XP_033599406.1">
    <property type="nucleotide sequence ID" value="XM_033747121.1"/>
</dbReference>
<evidence type="ECO:0000313" key="2">
    <source>
        <dbReference type="EMBL" id="KAF2756955.1"/>
    </source>
</evidence>
<gene>
    <name evidence="2" type="ORF">EJ05DRAFT_501497</name>
</gene>
<keyword evidence="3" id="KW-1185">Reference proteome</keyword>
<feature type="region of interest" description="Disordered" evidence="1">
    <location>
        <begin position="598"/>
        <end position="734"/>
    </location>
</feature>
<proteinExistence type="predicted"/>
<name>A0A6A6W321_9PEZI</name>
<dbReference type="Proteomes" id="UP000799437">
    <property type="component" value="Unassembled WGS sequence"/>
</dbReference>
<sequence>MSTQLQHHSQDHTMSNRVPTPQLQYVVPYERSDSGYCSRYATPERDSTTSPTPDGQSFEQIVRGSDAVSRFTYTKPRHTLPQQAMPRSHYQPPVQLDPQDMTMHPQQWSIPFSQQPNSHAKLSDPAIDPQILGDSYQLLHDSPQEQYAELPQQQHQQYAELPQHHQYGAYPAPQDSQWLPSHMDDLSNVRTYHGQDSRTSYEQPYPGLYSELPPPYDQQTNYMSANVNHRMYHPPYHHQKQSIAHDPDNEEDEAEAEDTPETRILKPQKSKHQPWVRVNGKTQGGNRTKKINAYKQAQKYMHDQYIPAKNKQLNAWTSSHGFEFTYNQYGELAQPTLSIDQIRDFLYDHPWRHQARRMTLWIQKVAADSARRYPTRESDHCRFADCPSQVKGKGTMLHGHYRVAFDEHWNSHGEAADPFLVAGFVHLDCLERFLDLPDLCRTLDVRADGRLKLRNEPKAKYRAAFDHTDKATHAEALSFLETIKSNTNNPPSYPGPIPLPLYRTSWSWPHELARHTHTLTARLSAAKLAHDRPRAQISQFEKRLDADRADRVAAGLDPHSNADFSNCLLHQGSIWLYQEAQEVRRAEEGDVRLGRVRQARRDRENAGRGGKKGVDEVDVPTTPEDDDTDTDTDDEEEEEEEQTTSDPPTRSLRSAAGLRATQKSYSEPDEDDIDGVSAESGDGIDDKVGSVGQQVRKRRLAAVDEVEDADSDEEFDPRACLGGGRGGKRRRGGR</sequence>
<dbReference type="GeneID" id="54488175"/>
<dbReference type="EMBL" id="ML996574">
    <property type="protein sequence ID" value="KAF2756955.1"/>
    <property type="molecule type" value="Genomic_DNA"/>
</dbReference>